<evidence type="ECO:0000256" key="7">
    <source>
        <dbReference type="SAM" id="Phobius"/>
    </source>
</evidence>
<proteinExistence type="predicted"/>
<feature type="transmembrane region" description="Helical" evidence="7">
    <location>
        <begin position="356"/>
        <end position="382"/>
    </location>
</feature>
<comment type="subcellular location">
    <subcellularLocation>
        <location evidence="1">Cell membrane</location>
        <topology evidence="1">Multi-pass membrane protein</topology>
    </subcellularLocation>
</comment>
<keyword evidence="4 7" id="KW-0812">Transmembrane</keyword>
<dbReference type="NCBIfam" id="TIGR00797">
    <property type="entry name" value="matE"/>
    <property type="match status" value="1"/>
</dbReference>
<keyword evidence="6 7" id="KW-0472">Membrane</keyword>
<dbReference type="Proteomes" id="UP000886887">
    <property type="component" value="Unassembled WGS sequence"/>
</dbReference>
<gene>
    <name evidence="8" type="ORF">IAB73_01270</name>
</gene>
<dbReference type="PANTHER" id="PTHR42925:SF2">
    <property type="entry name" value="NA+ DRIVEN MULTIDRUG EFFLUX PUMP"/>
    <property type="match status" value="1"/>
</dbReference>
<reference evidence="8" key="2">
    <citation type="journal article" date="2021" name="PeerJ">
        <title>Extensive microbial diversity within the chicken gut microbiome revealed by metagenomics and culture.</title>
        <authorList>
            <person name="Gilroy R."/>
            <person name="Ravi A."/>
            <person name="Getino M."/>
            <person name="Pursley I."/>
            <person name="Horton D.L."/>
            <person name="Alikhan N.F."/>
            <person name="Baker D."/>
            <person name="Gharbi K."/>
            <person name="Hall N."/>
            <person name="Watson M."/>
            <person name="Adriaenssens E.M."/>
            <person name="Foster-Nyarko E."/>
            <person name="Jarju S."/>
            <person name="Secka A."/>
            <person name="Antonio M."/>
            <person name="Oren A."/>
            <person name="Chaudhuri R.R."/>
            <person name="La Ragione R."/>
            <person name="Hildebrand F."/>
            <person name="Pallen M.J."/>
        </authorList>
    </citation>
    <scope>NUCLEOTIDE SEQUENCE</scope>
    <source>
        <strain evidence="8">ChiSxjej2B14-6234</strain>
    </source>
</reference>
<reference evidence="8" key="1">
    <citation type="submission" date="2020-10" db="EMBL/GenBank/DDBJ databases">
        <authorList>
            <person name="Gilroy R."/>
        </authorList>
    </citation>
    <scope>NUCLEOTIDE SEQUENCE</scope>
    <source>
        <strain evidence="8">ChiSxjej2B14-6234</strain>
    </source>
</reference>
<feature type="transmembrane region" description="Helical" evidence="7">
    <location>
        <begin position="324"/>
        <end position="344"/>
    </location>
</feature>
<dbReference type="InterPro" id="IPR002528">
    <property type="entry name" value="MATE_fam"/>
</dbReference>
<evidence type="ECO:0000313" key="9">
    <source>
        <dbReference type="Proteomes" id="UP000886887"/>
    </source>
</evidence>
<feature type="transmembrane region" description="Helical" evidence="7">
    <location>
        <begin position="194"/>
        <end position="220"/>
    </location>
</feature>
<evidence type="ECO:0000256" key="4">
    <source>
        <dbReference type="ARBA" id="ARBA00022692"/>
    </source>
</evidence>
<dbReference type="InterPro" id="IPR047135">
    <property type="entry name" value="YsiQ"/>
</dbReference>
<feature type="transmembrane region" description="Helical" evidence="7">
    <location>
        <begin position="99"/>
        <end position="115"/>
    </location>
</feature>
<dbReference type="Pfam" id="PF01554">
    <property type="entry name" value="MatE"/>
    <property type="match status" value="2"/>
</dbReference>
<protein>
    <submittedName>
        <fullName evidence="8">MATE family efflux transporter</fullName>
    </submittedName>
</protein>
<evidence type="ECO:0000256" key="5">
    <source>
        <dbReference type="ARBA" id="ARBA00022989"/>
    </source>
</evidence>
<comment type="caution">
    <text evidence="8">The sequence shown here is derived from an EMBL/GenBank/DDBJ whole genome shotgun (WGS) entry which is preliminary data.</text>
</comment>
<dbReference type="AlphaFoldDB" id="A0A9D0ZAA7"/>
<accession>A0A9D0ZAA7</accession>
<evidence type="ECO:0000256" key="3">
    <source>
        <dbReference type="ARBA" id="ARBA00022475"/>
    </source>
</evidence>
<evidence type="ECO:0000256" key="2">
    <source>
        <dbReference type="ARBA" id="ARBA00022448"/>
    </source>
</evidence>
<keyword evidence="3" id="KW-1003">Cell membrane</keyword>
<name>A0A9D0ZAA7_9FIRM</name>
<feature type="transmembrane region" description="Helical" evidence="7">
    <location>
        <begin position="167"/>
        <end position="188"/>
    </location>
</feature>
<feature type="transmembrane region" description="Helical" evidence="7">
    <location>
        <begin position="241"/>
        <end position="265"/>
    </location>
</feature>
<feature type="transmembrane region" description="Helical" evidence="7">
    <location>
        <begin position="59"/>
        <end position="78"/>
    </location>
</feature>
<dbReference type="GO" id="GO:0015297">
    <property type="term" value="F:antiporter activity"/>
    <property type="evidence" value="ECO:0007669"/>
    <property type="project" value="InterPro"/>
</dbReference>
<dbReference type="PIRSF" id="PIRSF006603">
    <property type="entry name" value="DinF"/>
    <property type="match status" value="1"/>
</dbReference>
<evidence type="ECO:0000256" key="6">
    <source>
        <dbReference type="ARBA" id="ARBA00023136"/>
    </source>
</evidence>
<feature type="transmembrane region" description="Helical" evidence="7">
    <location>
        <begin position="402"/>
        <end position="425"/>
    </location>
</feature>
<keyword evidence="5 7" id="KW-1133">Transmembrane helix</keyword>
<dbReference type="PANTHER" id="PTHR42925">
    <property type="entry name" value="MULTIDRUG AND TOXIN EFFLUX PROTEIN MATE FAMILY"/>
    <property type="match status" value="1"/>
</dbReference>
<organism evidence="8 9">
    <name type="scientific">Candidatus Onthenecus intestinigallinarum</name>
    <dbReference type="NCBI Taxonomy" id="2840875"/>
    <lineage>
        <taxon>Bacteria</taxon>
        <taxon>Bacillati</taxon>
        <taxon>Bacillota</taxon>
        <taxon>Clostridia</taxon>
        <taxon>Eubacteriales</taxon>
        <taxon>Candidatus Onthenecus</taxon>
    </lineage>
</organism>
<sequence>MRLRKPDAAPTFYPELLRLALPVVVQNLLSAAVNSADVVMLNAVSQDAISAVSLASQYANILFMIYYGLGTGATMLCAQYHGKGDLRAVRAVEGIALRFSLALSVLFAAAALFFPEGMMRIYTSDPALIALGCDYLRVMSVAYLCWGVIEVYLAVLRSIGRVTICMALNIVAFCLNVLLNAVFIFGLLGAPRLGVTGVAIATAISRLVELACCLAVSARSRDVKLNLGYMFVRSRALFRDFLRMSLPALFNDIVWGLAFSMYSLILGHMGSDAVAANSLVTVVRNLGTTACFALASAGAILLGRIIGENRLDEARAGASKLWRATLVTGICGGLIILLISPLVLRFADLTDTARHYLRVMLMINSVYIIGPAMNTTLICGIFRAGGDSRFGLICDVLDMWCYAVPAGLIAAFVLHWPVLAVYALMCTDEFVKMPFIARHYRRGDWLRNITRDELFEAAE</sequence>
<dbReference type="EMBL" id="DVFJ01000005">
    <property type="protein sequence ID" value="HIQ70830.1"/>
    <property type="molecule type" value="Genomic_DNA"/>
</dbReference>
<evidence type="ECO:0000256" key="1">
    <source>
        <dbReference type="ARBA" id="ARBA00004651"/>
    </source>
</evidence>
<keyword evidence="2" id="KW-0813">Transport</keyword>
<dbReference type="GO" id="GO:0042910">
    <property type="term" value="F:xenobiotic transmembrane transporter activity"/>
    <property type="evidence" value="ECO:0007669"/>
    <property type="project" value="InterPro"/>
</dbReference>
<evidence type="ECO:0000313" key="8">
    <source>
        <dbReference type="EMBL" id="HIQ70830.1"/>
    </source>
</evidence>
<dbReference type="GO" id="GO:0005886">
    <property type="term" value="C:plasma membrane"/>
    <property type="evidence" value="ECO:0007669"/>
    <property type="project" value="UniProtKB-SubCell"/>
</dbReference>
<dbReference type="CDD" id="cd13134">
    <property type="entry name" value="MATE_like_8"/>
    <property type="match status" value="1"/>
</dbReference>
<feature type="transmembrane region" description="Helical" evidence="7">
    <location>
        <begin position="285"/>
        <end position="303"/>
    </location>
</feature>
<feature type="transmembrane region" description="Helical" evidence="7">
    <location>
        <begin position="135"/>
        <end position="155"/>
    </location>
</feature>
<dbReference type="InterPro" id="IPR048279">
    <property type="entry name" value="MdtK-like"/>
</dbReference>